<proteinExistence type="predicted"/>
<organism evidence="1 2">
    <name type="scientific">Rhabditophanes sp. KR3021</name>
    <dbReference type="NCBI Taxonomy" id="114890"/>
    <lineage>
        <taxon>Eukaryota</taxon>
        <taxon>Metazoa</taxon>
        <taxon>Ecdysozoa</taxon>
        <taxon>Nematoda</taxon>
        <taxon>Chromadorea</taxon>
        <taxon>Rhabditida</taxon>
        <taxon>Tylenchina</taxon>
        <taxon>Panagrolaimomorpha</taxon>
        <taxon>Strongyloidoidea</taxon>
        <taxon>Alloionematidae</taxon>
        <taxon>Rhabditophanes</taxon>
    </lineage>
</organism>
<protein>
    <submittedName>
        <fullName evidence="2">Uncharacterized protein</fullName>
    </submittedName>
</protein>
<name>A0AC35U5R9_9BILA</name>
<evidence type="ECO:0000313" key="2">
    <source>
        <dbReference type="WBParaSite" id="RSKR_0000777250.1"/>
    </source>
</evidence>
<dbReference type="Proteomes" id="UP000095286">
    <property type="component" value="Unplaced"/>
</dbReference>
<dbReference type="WBParaSite" id="RSKR_0000777250.1">
    <property type="protein sequence ID" value="RSKR_0000777250.1"/>
    <property type="gene ID" value="RSKR_0000777250"/>
</dbReference>
<evidence type="ECO:0000313" key="1">
    <source>
        <dbReference type="Proteomes" id="UP000095286"/>
    </source>
</evidence>
<sequence>MIYPVVQHQLIKISAVNKAKLLKVSLILSFFGCSLQIYASSTNNWLTTSEVLKYYVFPNNTDPHEDGLDLNRYFKNATLGPWRVCWLDPTTEYHCNDVDFISTEDDAADVTTAIELSGRKAIIFMICGVVFSIGAFLTIIICCLRKRPYRSLFISTLLHIFAGISTFTCIIVFMSSATKEIGDKVYPPAEMDDPLFYYHYGISFISLKIGFMCTEAAALLSTIVYMSKRDAKTYERYKMRGIMKTLRVNSINVDPLAEQDLYRKHTKKQYQIHRLSGLYFTDLSSV</sequence>
<reference evidence="2" key="1">
    <citation type="submission" date="2016-11" db="UniProtKB">
        <authorList>
            <consortium name="WormBaseParasite"/>
        </authorList>
    </citation>
    <scope>IDENTIFICATION</scope>
    <source>
        <strain evidence="2">KR3021</strain>
    </source>
</reference>
<accession>A0AC35U5R9</accession>